<evidence type="ECO:0000313" key="3">
    <source>
        <dbReference type="EMBL" id="RVW25156.1"/>
    </source>
</evidence>
<evidence type="ECO:0000259" key="2">
    <source>
        <dbReference type="Pfam" id="PF17919"/>
    </source>
</evidence>
<dbReference type="PANTHER" id="PTHR37984:SF5">
    <property type="entry name" value="PROTEIN NYNRIN-LIKE"/>
    <property type="match status" value="1"/>
</dbReference>
<dbReference type="Gene3D" id="3.30.420.10">
    <property type="entry name" value="Ribonuclease H-like superfamily/Ribonuclease H"/>
    <property type="match status" value="1"/>
</dbReference>
<protein>
    <recommendedName>
        <fullName evidence="2">Reverse transcriptase/retrotransposon-derived protein RNase H-like domain-containing protein</fullName>
    </recommendedName>
</protein>
<dbReference type="InterPro" id="IPR050951">
    <property type="entry name" value="Retrovirus_Pol_polyprotein"/>
</dbReference>
<comment type="caution">
    <text evidence="3">The sequence shown here is derived from an EMBL/GenBank/DDBJ whole genome shotgun (WGS) entry which is preliminary data.</text>
</comment>
<dbReference type="GO" id="GO:0003824">
    <property type="term" value="F:catalytic activity"/>
    <property type="evidence" value="ECO:0007669"/>
    <property type="project" value="UniProtKB-KW"/>
</dbReference>
<dbReference type="GO" id="GO:0003676">
    <property type="term" value="F:nucleic acid binding"/>
    <property type="evidence" value="ECO:0007669"/>
    <property type="project" value="InterPro"/>
</dbReference>
<organism evidence="3 4">
    <name type="scientific">Vitis vinifera</name>
    <name type="common">Grape</name>
    <dbReference type="NCBI Taxonomy" id="29760"/>
    <lineage>
        <taxon>Eukaryota</taxon>
        <taxon>Viridiplantae</taxon>
        <taxon>Streptophyta</taxon>
        <taxon>Embryophyta</taxon>
        <taxon>Tracheophyta</taxon>
        <taxon>Spermatophyta</taxon>
        <taxon>Magnoliopsida</taxon>
        <taxon>eudicotyledons</taxon>
        <taxon>Gunneridae</taxon>
        <taxon>Pentapetalae</taxon>
        <taxon>rosids</taxon>
        <taxon>Vitales</taxon>
        <taxon>Vitaceae</taxon>
        <taxon>Viteae</taxon>
        <taxon>Vitis</taxon>
    </lineage>
</organism>
<reference evidence="3 4" key="1">
    <citation type="journal article" date="2018" name="PLoS Genet.">
        <title>Population sequencing reveals clonal diversity and ancestral inbreeding in the grapevine cultivar Chardonnay.</title>
        <authorList>
            <person name="Roach M.J."/>
            <person name="Johnson D.L."/>
            <person name="Bohlmann J."/>
            <person name="van Vuuren H.J."/>
            <person name="Jones S.J."/>
            <person name="Pretorius I.S."/>
            <person name="Schmidt S.A."/>
            <person name="Borneman A.R."/>
        </authorList>
    </citation>
    <scope>NUCLEOTIDE SEQUENCE [LARGE SCALE GENOMIC DNA]</scope>
    <source>
        <strain evidence="4">cv. Chardonnay</strain>
        <tissue evidence="3">Leaf</tissue>
    </source>
</reference>
<name>A0A438CPM7_VITVI</name>
<dbReference type="InterPro" id="IPR036397">
    <property type="entry name" value="RNaseH_sf"/>
</dbReference>
<evidence type="ECO:0000313" key="4">
    <source>
        <dbReference type="Proteomes" id="UP000288805"/>
    </source>
</evidence>
<dbReference type="SUPFAM" id="SSF56672">
    <property type="entry name" value="DNA/RNA polymerases"/>
    <property type="match status" value="1"/>
</dbReference>
<dbReference type="Proteomes" id="UP000288805">
    <property type="component" value="Unassembled WGS sequence"/>
</dbReference>
<dbReference type="Pfam" id="PF17919">
    <property type="entry name" value="RT_RNaseH_2"/>
    <property type="match status" value="1"/>
</dbReference>
<keyword evidence="1" id="KW-0511">Multifunctional enzyme</keyword>
<evidence type="ECO:0000256" key="1">
    <source>
        <dbReference type="ARBA" id="ARBA00023268"/>
    </source>
</evidence>
<gene>
    <name evidence="3" type="ORF">CK203_115676</name>
</gene>
<feature type="domain" description="Reverse transcriptase/retrotransposon-derived protein RNase H-like" evidence="2">
    <location>
        <begin position="2"/>
        <end position="55"/>
    </location>
</feature>
<proteinExistence type="predicted"/>
<accession>A0A438CPM7</accession>
<dbReference type="EMBL" id="QGNW01002126">
    <property type="protein sequence ID" value="RVW25156.1"/>
    <property type="molecule type" value="Genomic_DNA"/>
</dbReference>
<dbReference type="InterPro" id="IPR043502">
    <property type="entry name" value="DNA/RNA_pol_sf"/>
</dbReference>
<sequence length="196" mass="21988">MVNPSILRLPNFEKVVEVACDASHMGIGVVLSQDGHLVAFFSDKLNGAKKKNTPHMILNSMWWCIVRDQLRNWDNVLPQAKFTFNNSTNCTIGYSPFEVEYGLKPKQPVDLIPLPTSVCTNQDGDAFVHHIRGSQESNASNGTRFGVETKELQPLQADHSKVLPKSAFCCENFAAFLYSAMEFLLKLPDTSRKLER</sequence>
<dbReference type="AlphaFoldDB" id="A0A438CPM7"/>
<dbReference type="PANTHER" id="PTHR37984">
    <property type="entry name" value="PROTEIN CBG26694"/>
    <property type="match status" value="1"/>
</dbReference>
<dbReference type="InterPro" id="IPR041577">
    <property type="entry name" value="RT_RNaseH_2"/>
</dbReference>